<dbReference type="InterPro" id="IPR044662">
    <property type="entry name" value="HS1/DABB1-like"/>
</dbReference>
<gene>
    <name evidence="3" type="ORF">DEO72_LG2g567</name>
</gene>
<evidence type="ECO:0000259" key="2">
    <source>
        <dbReference type="PROSITE" id="PS51502"/>
    </source>
</evidence>
<feature type="domain" description="Stress-response A/B barrel" evidence="2">
    <location>
        <begin position="113"/>
        <end position="208"/>
    </location>
</feature>
<feature type="domain" description="Stress-response A/B barrel" evidence="2">
    <location>
        <begin position="4"/>
        <end position="98"/>
    </location>
</feature>
<evidence type="ECO:0000313" key="3">
    <source>
        <dbReference type="EMBL" id="QCD80246.1"/>
    </source>
</evidence>
<dbReference type="Gramene" id="Vigun03g396200.1.v1.2">
    <property type="protein sequence ID" value="Vigun03g396200.1.v1.2.CDS.1"/>
    <property type="gene ID" value="Vigun03g396200.v1.2"/>
</dbReference>
<dbReference type="Gramene" id="Vigun03g396200.3.v1.2">
    <property type="protein sequence ID" value="Vigun03g396200.3.v1.2.CDS.1"/>
    <property type="gene ID" value="Vigun03g396200.v1.2"/>
</dbReference>
<dbReference type="Gene3D" id="3.30.70.100">
    <property type="match status" value="1"/>
</dbReference>
<accession>A0A4D6KQ96</accession>
<protein>
    <submittedName>
        <fullName evidence="3">Stress responsive alpha-beta barrel</fullName>
    </submittedName>
</protein>
<dbReference type="SMART" id="SM00886">
    <property type="entry name" value="Dabb"/>
    <property type="match status" value="2"/>
</dbReference>
<dbReference type="InterPro" id="IPR011008">
    <property type="entry name" value="Dimeric_a/b-barrel"/>
</dbReference>
<evidence type="ECO:0000313" key="4">
    <source>
        <dbReference type="Proteomes" id="UP000501690"/>
    </source>
</evidence>
<dbReference type="Proteomes" id="UP000501690">
    <property type="component" value="Linkage Group LG2"/>
</dbReference>
<dbReference type="Gramene" id="Vigun03g396200.4.v1.2">
    <property type="protein sequence ID" value="Vigun03g396200.4.v1.2.CDS.1"/>
    <property type="gene ID" value="Vigun03g396200.v1.2"/>
</dbReference>
<dbReference type="EMBL" id="CP039346">
    <property type="protein sequence ID" value="QCD80246.1"/>
    <property type="molecule type" value="Genomic_DNA"/>
</dbReference>
<dbReference type="InterPro" id="IPR013097">
    <property type="entry name" value="Dabb"/>
</dbReference>
<dbReference type="PANTHER" id="PTHR33178">
    <property type="match status" value="1"/>
</dbReference>
<dbReference type="Pfam" id="PF07876">
    <property type="entry name" value="Dabb"/>
    <property type="match status" value="1"/>
</dbReference>
<organism evidence="3 4">
    <name type="scientific">Vigna unguiculata</name>
    <name type="common">Cowpea</name>
    <dbReference type="NCBI Taxonomy" id="3917"/>
    <lineage>
        <taxon>Eukaryota</taxon>
        <taxon>Viridiplantae</taxon>
        <taxon>Streptophyta</taxon>
        <taxon>Embryophyta</taxon>
        <taxon>Tracheophyta</taxon>
        <taxon>Spermatophyta</taxon>
        <taxon>Magnoliopsida</taxon>
        <taxon>eudicotyledons</taxon>
        <taxon>Gunneridae</taxon>
        <taxon>Pentapetalae</taxon>
        <taxon>rosids</taxon>
        <taxon>fabids</taxon>
        <taxon>Fabales</taxon>
        <taxon>Fabaceae</taxon>
        <taxon>Papilionoideae</taxon>
        <taxon>50 kb inversion clade</taxon>
        <taxon>NPAAA clade</taxon>
        <taxon>indigoferoid/millettioid clade</taxon>
        <taxon>Phaseoleae</taxon>
        <taxon>Vigna</taxon>
    </lineage>
</organism>
<dbReference type="SUPFAM" id="SSF54909">
    <property type="entry name" value="Dimeric alpha+beta barrel"/>
    <property type="match status" value="1"/>
</dbReference>
<dbReference type="PROSITE" id="PS51502">
    <property type="entry name" value="S_R_A_B_BARREL"/>
    <property type="match status" value="2"/>
</dbReference>
<keyword evidence="4" id="KW-1185">Reference proteome</keyword>
<proteinExistence type="predicted"/>
<reference evidence="3 4" key="1">
    <citation type="submission" date="2019-04" db="EMBL/GenBank/DDBJ databases">
        <title>An improved genome assembly and genetic linkage map for asparagus bean, Vigna unguiculata ssp. sesquipedialis.</title>
        <authorList>
            <person name="Xia Q."/>
            <person name="Zhang R."/>
            <person name="Dong Y."/>
        </authorList>
    </citation>
    <scope>NUCLEOTIDE SEQUENCE [LARGE SCALE GENOMIC DNA]</scope>
    <source>
        <tissue evidence="3">Leaf</tissue>
    </source>
</reference>
<dbReference type="AlphaFoldDB" id="A0A4D6KQ96"/>
<sequence>MCMVEHVVLFKVKDGVAPSETDTMLKRIRSLASLEHLLQPTVGPLLRIRTTTSFDFTLFYHARFKSKHDLHAYATHPTHLAVIEANSPLVENTMALDWVPEVPGGAVLPAGSALRVTFLKLKQDGGDGVKEEILGAIREIQRELKEAIEVSCGENFSAGRANGFSIASLEVFPGLSELEEADSNEEIGLYEKNDKIAKHLERVMVLYYVVP</sequence>
<evidence type="ECO:0000256" key="1">
    <source>
        <dbReference type="ARBA" id="ARBA00011738"/>
    </source>
</evidence>
<name>A0A4D6KQ96_VIGUN</name>
<dbReference type="PANTHER" id="PTHR33178:SF7">
    <property type="entry name" value="STRESS RESPONSIVE A_B BARREL DOMAIN PROTEIN"/>
    <property type="match status" value="1"/>
</dbReference>
<comment type="subunit">
    <text evidence="1">Homodimer.</text>
</comment>
<dbReference type="OrthoDB" id="42919at2759"/>